<comment type="caution">
    <text evidence="2">The sequence shown here is derived from an EMBL/GenBank/DDBJ whole genome shotgun (WGS) entry which is preliminary data.</text>
</comment>
<keyword evidence="3" id="KW-1185">Reference proteome</keyword>
<keyword evidence="1" id="KW-1133">Transmembrane helix</keyword>
<dbReference type="Proteomes" id="UP001176468">
    <property type="component" value="Unassembled WGS sequence"/>
</dbReference>
<dbReference type="EMBL" id="JAUQSZ010000014">
    <property type="protein sequence ID" value="MDO7844271.1"/>
    <property type="molecule type" value="Genomic_DNA"/>
</dbReference>
<accession>A0ABT9A350</accession>
<proteinExistence type="predicted"/>
<dbReference type="Pfam" id="PF10688">
    <property type="entry name" value="Imp-YgjV"/>
    <property type="match status" value="1"/>
</dbReference>
<gene>
    <name evidence="2" type="ORF">Q5H94_18225</name>
</gene>
<evidence type="ECO:0000313" key="2">
    <source>
        <dbReference type="EMBL" id="MDO7844271.1"/>
    </source>
</evidence>
<keyword evidence="1" id="KW-0472">Membrane</keyword>
<dbReference type="RefSeq" id="WP_179563606.1">
    <property type="nucleotide sequence ID" value="NZ_JAUQSZ010000014.1"/>
</dbReference>
<feature type="transmembrane region" description="Helical" evidence="1">
    <location>
        <begin position="34"/>
        <end position="61"/>
    </location>
</feature>
<evidence type="ECO:0000313" key="3">
    <source>
        <dbReference type="Proteomes" id="UP001176468"/>
    </source>
</evidence>
<evidence type="ECO:0000256" key="1">
    <source>
        <dbReference type="SAM" id="Phobius"/>
    </source>
</evidence>
<organism evidence="2 3">
    <name type="scientific">Sphingomonas immobilis</name>
    <dbReference type="NCBI Taxonomy" id="3063997"/>
    <lineage>
        <taxon>Bacteria</taxon>
        <taxon>Pseudomonadati</taxon>
        <taxon>Pseudomonadota</taxon>
        <taxon>Alphaproteobacteria</taxon>
        <taxon>Sphingomonadales</taxon>
        <taxon>Sphingomonadaceae</taxon>
        <taxon>Sphingomonas</taxon>
    </lineage>
</organism>
<reference evidence="2" key="1">
    <citation type="submission" date="2023-07" db="EMBL/GenBank/DDBJ databases">
        <authorList>
            <person name="Kim M.K."/>
        </authorList>
    </citation>
    <scope>NUCLEOTIDE SEQUENCE</scope>
    <source>
        <strain evidence="2">CA1-15</strain>
    </source>
</reference>
<protein>
    <submittedName>
        <fullName evidence="2">YgjV family protein</fullName>
    </submittedName>
</protein>
<feature type="transmembrane region" description="Helical" evidence="1">
    <location>
        <begin position="128"/>
        <end position="154"/>
    </location>
</feature>
<sequence length="210" mass="22448">MIATAFGCLALLCVVSWPFFNDYGTVIKIQSTGAAAFALYFLALGSPTAAMACLISCSQLIISAAVRDRYVVIRLYGASLILLAFLSIVTWHGIPSALALTGSSLGTLARLQTSTTRMKGFFLVGAPFWLAHNLIVGALFALGTDLVSLVSNIANLSKFLLKQRRASVGASASVTLVTTQAALLVRSGQSKIIRLKHRWIDRDLLVKNTV</sequence>
<dbReference type="InterPro" id="IPR019629">
    <property type="entry name" value="Uncharacterised_HI1736/YgjV"/>
</dbReference>
<name>A0ABT9A350_9SPHN</name>
<feature type="transmembrane region" description="Helical" evidence="1">
    <location>
        <begin position="73"/>
        <end position="94"/>
    </location>
</feature>
<keyword evidence="1" id="KW-0812">Transmembrane</keyword>